<evidence type="ECO:0000256" key="5">
    <source>
        <dbReference type="SAM" id="SignalP"/>
    </source>
</evidence>
<evidence type="ECO:0000313" key="7">
    <source>
        <dbReference type="EMBL" id="MEJ8570233.1"/>
    </source>
</evidence>
<feature type="domain" description="OmpA-like" evidence="6">
    <location>
        <begin position="76"/>
        <end position="194"/>
    </location>
</feature>
<dbReference type="PANTHER" id="PTHR30329">
    <property type="entry name" value="STATOR ELEMENT OF FLAGELLAR MOTOR COMPLEX"/>
    <property type="match status" value="1"/>
</dbReference>
<dbReference type="InterPro" id="IPR006665">
    <property type="entry name" value="OmpA-like"/>
</dbReference>
<dbReference type="PRINTS" id="PR01021">
    <property type="entry name" value="OMPADOMAIN"/>
</dbReference>
<evidence type="ECO:0000313" key="8">
    <source>
        <dbReference type="Proteomes" id="UP001378188"/>
    </source>
</evidence>
<evidence type="ECO:0000256" key="3">
    <source>
        <dbReference type="ARBA" id="ARBA00023237"/>
    </source>
</evidence>
<accession>A0AAW9RJ13</accession>
<evidence type="ECO:0000256" key="1">
    <source>
        <dbReference type="ARBA" id="ARBA00004442"/>
    </source>
</evidence>
<organism evidence="7 8">
    <name type="scientific">Microbaculum marinum</name>
    <dbReference type="NCBI Taxonomy" id="1764581"/>
    <lineage>
        <taxon>Bacteria</taxon>
        <taxon>Pseudomonadati</taxon>
        <taxon>Pseudomonadota</taxon>
        <taxon>Alphaproteobacteria</taxon>
        <taxon>Hyphomicrobiales</taxon>
        <taxon>Tepidamorphaceae</taxon>
        <taxon>Microbaculum</taxon>
    </lineage>
</organism>
<dbReference type="InterPro" id="IPR036737">
    <property type="entry name" value="OmpA-like_sf"/>
</dbReference>
<evidence type="ECO:0000259" key="6">
    <source>
        <dbReference type="PROSITE" id="PS51123"/>
    </source>
</evidence>
<feature type="chain" id="PRO_5043477352" evidence="5">
    <location>
        <begin position="24"/>
        <end position="200"/>
    </location>
</feature>
<dbReference type="AlphaFoldDB" id="A0AAW9RJ13"/>
<dbReference type="PROSITE" id="PS51123">
    <property type="entry name" value="OMPA_2"/>
    <property type="match status" value="1"/>
</dbReference>
<gene>
    <name evidence="7" type="ORF">V3328_02005</name>
</gene>
<dbReference type="Proteomes" id="UP001378188">
    <property type="component" value="Unassembled WGS sequence"/>
</dbReference>
<dbReference type="SUPFAM" id="SSF103088">
    <property type="entry name" value="OmpA-like"/>
    <property type="match status" value="1"/>
</dbReference>
<protein>
    <submittedName>
        <fullName evidence="7">OmpA family protein</fullName>
    </submittedName>
</protein>
<dbReference type="GO" id="GO:0009279">
    <property type="term" value="C:cell outer membrane"/>
    <property type="evidence" value="ECO:0007669"/>
    <property type="project" value="UniProtKB-SubCell"/>
</dbReference>
<keyword evidence="2 4" id="KW-0472">Membrane</keyword>
<dbReference type="InterPro" id="IPR050330">
    <property type="entry name" value="Bact_OuterMem_StrucFunc"/>
</dbReference>
<name>A0AAW9RJ13_9HYPH</name>
<keyword evidence="5" id="KW-0732">Signal</keyword>
<dbReference type="EMBL" id="JAZHOF010000001">
    <property type="protein sequence ID" value="MEJ8570233.1"/>
    <property type="molecule type" value="Genomic_DNA"/>
</dbReference>
<dbReference type="PANTHER" id="PTHR30329:SF21">
    <property type="entry name" value="LIPOPROTEIN YIAD-RELATED"/>
    <property type="match status" value="1"/>
</dbReference>
<dbReference type="CDD" id="cd07185">
    <property type="entry name" value="OmpA_C-like"/>
    <property type="match status" value="1"/>
</dbReference>
<proteinExistence type="predicted"/>
<evidence type="ECO:0000256" key="2">
    <source>
        <dbReference type="ARBA" id="ARBA00023136"/>
    </source>
</evidence>
<dbReference type="Gene3D" id="3.30.1330.60">
    <property type="entry name" value="OmpA-like domain"/>
    <property type="match status" value="1"/>
</dbReference>
<keyword evidence="8" id="KW-1185">Reference proteome</keyword>
<dbReference type="InterPro" id="IPR006664">
    <property type="entry name" value="OMP_bac"/>
</dbReference>
<comment type="caution">
    <text evidence="7">The sequence shown here is derived from an EMBL/GenBank/DDBJ whole genome shotgun (WGS) entry which is preliminary data.</text>
</comment>
<reference evidence="7 8" key="1">
    <citation type="submission" date="2024-02" db="EMBL/GenBank/DDBJ databases">
        <title>Genome analysis and characterization of Microbaculum marinisediminis sp. nov., isolated from marine sediment.</title>
        <authorList>
            <person name="Du Z.-J."/>
            <person name="Ye Y.-Q."/>
            <person name="Zhang Z.-R."/>
            <person name="Yuan S.-M."/>
            <person name="Zhang X.-Y."/>
        </authorList>
    </citation>
    <scope>NUCLEOTIDE SEQUENCE [LARGE SCALE GENOMIC DNA]</scope>
    <source>
        <strain evidence="7 8">SDUM1044001</strain>
    </source>
</reference>
<evidence type="ECO:0000256" key="4">
    <source>
        <dbReference type="PROSITE-ProRule" id="PRU00473"/>
    </source>
</evidence>
<dbReference type="RefSeq" id="WP_340327966.1">
    <property type="nucleotide sequence ID" value="NZ_JAZHOF010000001.1"/>
</dbReference>
<comment type="subcellular location">
    <subcellularLocation>
        <location evidence="1">Cell outer membrane</location>
    </subcellularLocation>
</comment>
<sequence length="200" mass="21858">MKSIATAIAAATVAVLCAGSANAQSVVTQRDLISTLQGLGNRTTVLDINKMRQEVLVEIKTENTEDNVGRDKYLDYFANLPNFDVQILFDFDSDVIKPESYQVLGAMADALHNPVLAGDQFLIIGHTDAKGAREYNLNLSQKRADAIRTALVTFFRVPPERLTAFGLGEEQLEDPANPYAAINRRVELVNLGPLPSSKLP</sequence>
<keyword evidence="3" id="KW-0998">Cell outer membrane</keyword>
<dbReference type="Pfam" id="PF00691">
    <property type="entry name" value="OmpA"/>
    <property type="match status" value="1"/>
</dbReference>
<feature type="signal peptide" evidence="5">
    <location>
        <begin position="1"/>
        <end position="23"/>
    </location>
</feature>